<evidence type="ECO:0000259" key="6">
    <source>
        <dbReference type="PROSITE" id="PS50011"/>
    </source>
</evidence>
<dbReference type="SUPFAM" id="SSF48452">
    <property type="entry name" value="TPR-like"/>
    <property type="match status" value="1"/>
</dbReference>
<gene>
    <name evidence="7" type="ORF">J2X20_001895</name>
</gene>
<dbReference type="PROSITE" id="PS00108">
    <property type="entry name" value="PROTEIN_KINASE_ST"/>
    <property type="match status" value="1"/>
</dbReference>
<dbReference type="PROSITE" id="PS00107">
    <property type="entry name" value="PROTEIN_KINASE_ATP"/>
    <property type="match status" value="1"/>
</dbReference>
<dbReference type="Gene3D" id="1.10.510.10">
    <property type="entry name" value="Transferase(Phosphotransferase) domain 1"/>
    <property type="match status" value="1"/>
</dbReference>
<dbReference type="InterPro" id="IPR011009">
    <property type="entry name" value="Kinase-like_dom_sf"/>
</dbReference>
<keyword evidence="2 5" id="KW-0547">Nucleotide-binding</keyword>
<dbReference type="EMBL" id="JAVDXU010000001">
    <property type="protein sequence ID" value="MDR7269266.1"/>
    <property type="molecule type" value="Genomic_DNA"/>
</dbReference>
<dbReference type="GO" id="GO:0004674">
    <property type="term" value="F:protein serine/threonine kinase activity"/>
    <property type="evidence" value="ECO:0007669"/>
    <property type="project" value="UniProtKB-EC"/>
</dbReference>
<dbReference type="Gene3D" id="3.30.200.20">
    <property type="entry name" value="Phosphorylase Kinase, domain 1"/>
    <property type="match status" value="1"/>
</dbReference>
<dbReference type="SUPFAM" id="SSF56112">
    <property type="entry name" value="Protein kinase-like (PK-like)"/>
    <property type="match status" value="1"/>
</dbReference>
<dbReference type="PROSITE" id="PS50011">
    <property type="entry name" value="PROTEIN_KINASE_DOM"/>
    <property type="match status" value="1"/>
</dbReference>
<dbReference type="PANTHER" id="PTHR43289:SF34">
    <property type="entry name" value="SERINE_THREONINE-PROTEIN KINASE YBDM-RELATED"/>
    <property type="match status" value="1"/>
</dbReference>
<evidence type="ECO:0000313" key="7">
    <source>
        <dbReference type="EMBL" id="MDR7269266.1"/>
    </source>
</evidence>
<accession>A0ABU1YK77</accession>
<proteinExistence type="predicted"/>
<sequence>MPLDVALLNRLSTLLDEALDLAEAEQAAWLARQPEDLREELARMLADRARLADGALATLPRGAAPGSGARAGERVGPYRLIEEIGQGGMGSVWLAERADGAYERRVALKLPRRAWNDALAARLEREQRISARLEHAHIARLYDAGRDAGGRPFIAMEYVAGQPIDVHARSLDLRARLQLMQQVLGAVAYAHAQGVIHRDLKPSNVLIAADGTPRLLDFGIAELLGDAAGDSAHTPNHAAPEQIAGGRADARSDVYSLGVLLHQLLTGALPRAGAPLRLSKTLTQTARNEVQAMLSRALQTDPGARYGSAAEFAADLQAHLEGRPIMALPDNGWRAVARLLRRNRPLAWGSGIALLALAVGAGAAWHQATLAWDAIHREEAARSLVGDVVRASTGDQAGGAQGLFQRSTGLIEQRFAEQPLQRAELYGAVGAVLGRMGAFRLASDIGARQVDALVEGEAAAPTLAQARLAVARTLLDARDPLAAEQQARAALQARPGTPARILLARALVRRQAVPQAQAVMQDIEAQQPIGMEGAWQLSLQAQLSTLANRRDEANRLHEQAVALARQHAGAAPLDHVAIELAAAEAAIQSQDRRLSDLHLSRALAALQELGGEHRIRAALTAAAFAAARFTAFFQISGEEALKTIQDSRARLKDLSQRGQPVAGEIDALLDLYEATALARMNRNVQAQALLARSLPTLEALARTPPERLRLGHTVGDVNEGLGRYAEADHGYQMALQARIDGGMGQNPMTAFQYSAAAENLAKGGQLQAALALLDAAPRFEAARGEATPDPLRYNHMMDSSRARILLDAGQAEAALKALPEAWFRPGPDRISQYDAQVALAIRGEARCALQQWRAGAADLERSLQLARKVRIDSGPDDPALGRLLAASGICQAGLDAHSTARALARQARAILDSRPEAAAYYRAPLQQLEARLGGAAR</sequence>
<keyword evidence="8" id="KW-1185">Reference proteome</keyword>
<protein>
    <submittedName>
        <fullName evidence="7">Serine/threonine-protein kinase</fullName>
        <ecNumber evidence="7">2.7.11.1</ecNumber>
    </submittedName>
</protein>
<dbReference type="PANTHER" id="PTHR43289">
    <property type="entry name" value="MITOGEN-ACTIVATED PROTEIN KINASE KINASE KINASE 20-RELATED"/>
    <property type="match status" value="1"/>
</dbReference>
<comment type="caution">
    <text evidence="7">The sequence shown here is derived from an EMBL/GenBank/DDBJ whole genome shotgun (WGS) entry which is preliminary data.</text>
</comment>
<feature type="domain" description="Protein kinase" evidence="6">
    <location>
        <begin position="78"/>
        <end position="320"/>
    </location>
</feature>
<evidence type="ECO:0000256" key="5">
    <source>
        <dbReference type="PROSITE-ProRule" id="PRU10141"/>
    </source>
</evidence>
<evidence type="ECO:0000256" key="4">
    <source>
        <dbReference type="ARBA" id="ARBA00022840"/>
    </source>
</evidence>
<dbReference type="RefSeq" id="WP_310263787.1">
    <property type="nucleotide sequence ID" value="NZ_JAVDXU010000001.1"/>
</dbReference>
<dbReference type="InterPro" id="IPR008271">
    <property type="entry name" value="Ser/Thr_kinase_AS"/>
</dbReference>
<organism evidence="7 8">
    <name type="scientific">Roseateles saccharophilus</name>
    <name type="common">Pseudomonas saccharophila</name>
    <dbReference type="NCBI Taxonomy" id="304"/>
    <lineage>
        <taxon>Bacteria</taxon>
        <taxon>Pseudomonadati</taxon>
        <taxon>Pseudomonadota</taxon>
        <taxon>Betaproteobacteria</taxon>
        <taxon>Burkholderiales</taxon>
        <taxon>Sphaerotilaceae</taxon>
        <taxon>Roseateles</taxon>
    </lineage>
</organism>
<dbReference type="Pfam" id="PF00069">
    <property type="entry name" value="Pkinase"/>
    <property type="match status" value="1"/>
</dbReference>
<evidence type="ECO:0000256" key="3">
    <source>
        <dbReference type="ARBA" id="ARBA00022777"/>
    </source>
</evidence>
<keyword evidence="1 7" id="KW-0808">Transferase</keyword>
<evidence type="ECO:0000256" key="1">
    <source>
        <dbReference type="ARBA" id="ARBA00022679"/>
    </source>
</evidence>
<keyword evidence="4 5" id="KW-0067">ATP-binding</keyword>
<dbReference type="InterPro" id="IPR000719">
    <property type="entry name" value="Prot_kinase_dom"/>
</dbReference>
<dbReference type="InterPro" id="IPR017441">
    <property type="entry name" value="Protein_kinase_ATP_BS"/>
</dbReference>
<keyword evidence="3 7" id="KW-0418">Kinase</keyword>
<dbReference type="SMART" id="SM00220">
    <property type="entry name" value="S_TKc"/>
    <property type="match status" value="1"/>
</dbReference>
<name>A0ABU1YK77_ROSSA</name>
<dbReference type="Proteomes" id="UP001180453">
    <property type="component" value="Unassembled WGS sequence"/>
</dbReference>
<reference evidence="7 8" key="1">
    <citation type="submission" date="2023-07" db="EMBL/GenBank/DDBJ databases">
        <title>Sorghum-associated microbial communities from plants grown in Nebraska, USA.</title>
        <authorList>
            <person name="Schachtman D."/>
        </authorList>
    </citation>
    <scope>NUCLEOTIDE SEQUENCE [LARGE SCALE GENOMIC DNA]</scope>
    <source>
        <strain evidence="7 8">BE314</strain>
    </source>
</reference>
<evidence type="ECO:0000313" key="8">
    <source>
        <dbReference type="Proteomes" id="UP001180453"/>
    </source>
</evidence>
<evidence type="ECO:0000256" key="2">
    <source>
        <dbReference type="ARBA" id="ARBA00022741"/>
    </source>
</evidence>
<feature type="binding site" evidence="5">
    <location>
        <position position="109"/>
    </location>
    <ligand>
        <name>ATP</name>
        <dbReference type="ChEBI" id="CHEBI:30616"/>
    </ligand>
</feature>
<dbReference type="EC" id="2.7.11.1" evidence="7"/>
<dbReference type="InterPro" id="IPR011990">
    <property type="entry name" value="TPR-like_helical_dom_sf"/>
</dbReference>
<dbReference type="CDD" id="cd14014">
    <property type="entry name" value="STKc_PknB_like"/>
    <property type="match status" value="1"/>
</dbReference>